<evidence type="ECO:0000313" key="1">
    <source>
        <dbReference type="EMBL" id="KKM85387.1"/>
    </source>
</evidence>
<gene>
    <name evidence="1" type="ORF">LCGC14_1289530</name>
</gene>
<name>A0A0F9NVU4_9ZZZZ</name>
<comment type="caution">
    <text evidence="1">The sequence shown here is derived from an EMBL/GenBank/DDBJ whole genome shotgun (WGS) entry which is preliminary data.</text>
</comment>
<reference evidence="1" key="1">
    <citation type="journal article" date="2015" name="Nature">
        <title>Complex archaea that bridge the gap between prokaryotes and eukaryotes.</title>
        <authorList>
            <person name="Spang A."/>
            <person name="Saw J.H."/>
            <person name="Jorgensen S.L."/>
            <person name="Zaremba-Niedzwiedzka K."/>
            <person name="Martijn J."/>
            <person name="Lind A.E."/>
            <person name="van Eijk R."/>
            <person name="Schleper C."/>
            <person name="Guy L."/>
            <person name="Ettema T.J."/>
        </authorList>
    </citation>
    <scope>NUCLEOTIDE SEQUENCE</scope>
</reference>
<organism evidence="1">
    <name type="scientific">marine sediment metagenome</name>
    <dbReference type="NCBI Taxonomy" id="412755"/>
    <lineage>
        <taxon>unclassified sequences</taxon>
        <taxon>metagenomes</taxon>
        <taxon>ecological metagenomes</taxon>
    </lineage>
</organism>
<protein>
    <submittedName>
        <fullName evidence="1">Uncharacterized protein</fullName>
    </submittedName>
</protein>
<dbReference type="EMBL" id="LAZR01007420">
    <property type="protein sequence ID" value="KKM85387.1"/>
    <property type="molecule type" value="Genomic_DNA"/>
</dbReference>
<proteinExistence type="predicted"/>
<feature type="non-terminal residue" evidence="1">
    <location>
        <position position="443"/>
    </location>
</feature>
<accession>A0A0F9NVU4</accession>
<dbReference type="AlphaFoldDB" id="A0A0F9NVU4"/>
<sequence length="443" mass="46912">MTVEGRGGPIYSVLSSDTKPIPIEPTALLVETDTGLFFVWDGAAWIGSYALTPVLYDAIVDGIGTKTGHYAEITNAISAGGVNIFVKPKPAAGRYNAFTVAAGDAARSIVGAGPGVLVGAFTINKDEVIIADLESNGRVTLRRQHCKFDRIICRNVTGNTGFTMSNIPGDSTGDSLFTDCKVLGANAGIAFDFGDGHHGIIVVDFVVRDFTGQHVIFADFPDHSLRGLNLDTTVVPTQEPMRIDGPNNGQFLLLESDLGCVTPNTFNTIKVTDIVFLLIQNLSNINSAADATPAIHLDHTLGLYLASSIGGGGVNTLFDIPVASTALTILSVCVAAIALVTGTGNPEIRSCKQGGAVVNDRYDLFSILPMTDNTRLLGSILLRWAQMHTFILAVSNYQDFRNTAAPANPPMVGPAQASRMYTRAIDANNDGLFIKIKQAGVIV</sequence>